<dbReference type="EMBL" id="JASCIR010000009">
    <property type="protein sequence ID" value="MDI3387208.1"/>
    <property type="molecule type" value="Genomic_DNA"/>
</dbReference>
<evidence type="ECO:0000259" key="7">
    <source>
        <dbReference type="Pfam" id="PF06271"/>
    </source>
</evidence>
<evidence type="ECO:0000313" key="8">
    <source>
        <dbReference type="EMBL" id="MDI3387208.1"/>
    </source>
</evidence>
<evidence type="ECO:0000256" key="1">
    <source>
        <dbReference type="ARBA" id="ARBA00004141"/>
    </source>
</evidence>
<protein>
    <submittedName>
        <fullName evidence="8">RDD family protein</fullName>
    </submittedName>
</protein>
<sequence length="198" mass="22339">MSVRWGRMAYVINQQPPQNQPYAPQPTNPYQANPYQQHPQQQSPPQYPQQHPQPHPQQYQRQAPSEPEEVGDYRRGFAATVDGLIALLGGFALAEQLAGDKSVGAYWGCVAGLILGVSFVHHVLGALIFRATVGKFLFTSRVVRAEDAGRPRFWQTVRRWLLGLTWLPMQPVLSLTNDDGDPYEDGCGLRYVRSRDLR</sequence>
<feature type="transmembrane region" description="Helical" evidence="6">
    <location>
        <begin position="76"/>
        <end position="93"/>
    </location>
</feature>
<reference evidence="8 9" key="1">
    <citation type="submission" date="2023-05" db="EMBL/GenBank/DDBJ databases">
        <title>Draft genome sequence of Streptomyces sp. B-S-A8 isolated from a cave soil in Thailand.</title>
        <authorList>
            <person name="Chamroensaksri N."/>
            <person name="Muangham S."/>
        </authorList>
    </citation>
    <scope>NUCLEOTIDE SEQUENCE [LARGE SCALE GENOMIC DNA]</scope>
    <source>
        <strain evidence="8 9">B-S-A8</strain>
    </source>
</reference>
<proteinExistence type="predicted"/>
<keyword evidence="3 6" id="KW-1133">Transmembrane helix</keyword>
<feature type="region of interest" description="Disordered" evidence="5">
    <location>
        <begin position="14"/>
        <end position="70"/>
    </location>
</feature>
<dbReference type="InterPro" id="IPR010432">
    <property type="entry name" value="RDD"/>
</dbReference>
<evidence type="ECO:0000256" key="5">
    <source>
        <dbReference type="SAM" id="MobiDB-lite"/>
    </source>
</evidence>
<accession>A0ABT6RS03</accession>
<comment type="caution">
    <text evidence="8">The sequence shown here is derived from an EMBL/GenBank/DDBJ whole genome shotgun (WGS) entry which is preliminary data.</text>
</comment>
<feature type="compositionally biased region" description="Pro residues" evidence="5">
    <location>
        <begin position="45"/>
        <end position="55"/>
    </location>
</feature>
<evidence type="ECO:0000256" key="4">
    <source>
        <dbReference type="ARBA" id="ARBA00023136"/>
    </source>
</evidence>
<evidence type="ECO:0000256" key="2">
    <source>
        <dbReference type="ARBA" id="ARBA00022692"/>
    </source>
</evidence>
<dbReference type="SUPFAM" id="SSF81995">
    <property type="entry name" value="beta-sandwich domain of Sec23/24"/>
    <property type="match status" value="1"/>
</dbReference>
<evidence type="ECO:0000313" key="9">
    <source>
        <dbReference type="Proteomes" id="UP001224661"/>
    </source>
</evidence>
<dbReference type="RefSeq" id="WP_282513487.1">
    <property type="nucleotide sequence ID" value="NZ_JASCIR010000009.1"/>
</dbReference>
<feature type="transmembrane region" description="Helical" evidence="6">
    <location>
        <begin position="105"/>
        <end position="129"/>
    </location>
</feature>
<feature type="compositionally biased region" description="Low complexity" evidence="5">
    <location>
        <begin position="28"/>
        <end position="44"/>
    </location>
</feature>
<evidence type="ECO:0000256" key="3">
    <source>
        <dbReference type="ARBA" id="ARBA00022989"/>
    </source>
</evidence>
<dbReference type="Pfam" id="PF06271">
    <property type="entry name" value="RDD"/>
    <property type="match status" value="1"/>
</dbReference>
<keyword evidence="9" id="KW-1185">Reference proteome</keyword>
<name>A0ABT6RS03_9ACTN</name>
<organism evidence="8 9">
    <name type="scientific">Streptomyces solicavernae</name>
    <dbReference type="NCBI Taxonomy" id="3043614"/>
    <lineage>
        <taxon>Bacteria</taxon>
        <taxon>Bacillati</taxon>
        <taxon>Actinomycetota</taxon>
        <taxon>Actinomycetes</taxon>
        <taxon>Kitasatosporales</taxon>
        <taxon>Streptomycetaceae</taxon>
        <taxon>Streptomyces</taxon>
    </lineage>
</organism>
<feature type="domain" description="RDD" evidence="7">
    <location>
        <begin position="74"/>
        <end position="164"/>
    </location>
</feature>
<keyword evidence="2 6" id="KW-0812">Transmembrane</keyword>
<dbReference type="Proteomes" id="UP001224661">
    <property type="component" value="Unassembled WGS sequence"/>
</dbReference>
<keyword evidence="4 6" id="KW-0472">Membrane</keyword>
<gene>
    <name evidence="8" type="ORF">QIS99_13500</name>
</gene>
<evidence type="ECO:0000256" key="6">
    <source>
        <dbReference type="SAM" id="Phobius"/>
    </source>
</evidence>
<comment type="subcellular location">
    <subcellularLocation>
        <location evidence="1">Membrane</location>
        <topology evidence="1">Multi-pass membrane protein</topology>
    </subcellularLocation>
</comment>